<protein>
    <submittedName>
        <fullName evidence="1">Uncharacterized protein</fullName>
    </submittedName>
</protein>
<proteinExistence type="predicted"/>
<sequence>MKTQVILAFFLCGFISLVLLPWIRGCIRPSVPGLANWCILNSIMTSLPTCDVLRTMWISLFCSPPLWITSCTSIMSVAQSLFNKLLL</sequence>
<name>A0A0E9XGB5_ANGAN</name>
<reference evidence="1" key="2">
    <citation type="journal article" date="2015" name="Fish Shellfish Immunol.">
        <title>Early steps in the European eel (Anguilla anguilla)-Vibrio vulnificus interaction in the gills: Role of the RtxA13 toxin.</title>
        <authorList>
            <person name="Callol A."/>
            <person name="Pajuelo D."/>
            <person name="Ebbesson L."/>
            <person name="Teles M."/>
            <person name="MacKenzie S."/>
            <person name="Amaro C."/>
        </authorList>
    </citation>
    <scope>NUCLEOTIDE SEQUENCE</scope>
</reference>
<evidence type="ECO:0000313" key="1">
    <source>
        <dbReference type="EMBL" id="JAI00876.1"/>
    </source>
</evidence>
<accession>A0A0E9XGB5</accession>
<dbReference type="AlphaFoldDB" id="A0A0E9XGB5"/>
<reference evidence="1" key="1">
    <citation type="submission" date="2014-11" db="EMBL/GenBank/DDBJ databases">
        <authorList>
            <person name="Amaro Gonzalez C."/>
        </authorList>
    </citation>
    <scope>NUCLEOTIDE SEQUENCE</scope>
</reference>
<dbReference type="EMBL" id="GBXM01007702">
    <property type="protein sequence ID" value="JAI00876.1"/>
    <property type="molecule type" value="Transcribed_RNA"/>
</dbReference>
<organism evidence="1">
    <name type="scientific">Anguilla anguilla</name>
    <name type="common">European freshwater eel</name>
    <name type="synonym">Muraena anguilla</name>
    <dbReference type="NCBI Taxonomy" id="7936"/>
    <lineage>
        <taxon>Eukaryota</taxon>
        <taxon>Metazoa</taxon>
        <taxon>Chordata</taxon>
        <taxon>Craniata</taxon>
        <taxon>Vertebrata</taxon>
        <taxon>Euteleostomi</taxon>
        <taxon>Actinopterygii</taxon>
        <taxon>Neopterygii</taxon>
        <taxon>Teleostei</taxon>
        <taxon>Anguilliformes</taxon>
        <taxon>Anguillidae</taxon>
        <taxon>Anguilla</taxon>
    </lineage>
</organism>